<proteinExistence type="predicted"/>
<dbReference type="InterPro" id="IPR002885">
    <property type="entry name" value="PPR_rpt"/>
</dbReference>
<dbReference type="Proteomes" id="UP001151582">
    <property type="component" value="Unassembled WGS sequence"/>
</dbReference>
<dbReference type="PROSITE" id="PS51375">
    <property type="entry name" value="PPR"/>
    <property type="match status" value="2"/>
</dbReference>
<gene>
    <name evidence="4" type="ORF">H4R34_002280</name>
</gene>
<dbReference type="GO" id="GO:0031930">
    <property type="term" value="P:mitochondria-nucleus signaling pathway"/>
    <property type="evidence" value="ECO:0007669"/>
    <property type="project" value="TreeGrafter"/>
</dbReference>
<organism evidence="4 5">
    <name type="scientific">Dimargaris verticillata</name>
    <dbReference type="NCBI Taxonomy" id="2761393"/>
    <lineage>
        <taxon>Eukaryota</taxon>
        <taxon>Fungi</taxon>
        <taxon>Fungi incertae sedis</taxon>
        <taxon>Zoopagomycota</taxon>
        <taxon>Kickxellomycotina</taxon>
        <taxon>Dimargaritomycetes</taxon>
        <taxon>Dimargaritales</taxon>
        <taxon>Dimargaritaceae</taxon>
        <taxon>Dimargaris</taxon>
    </lineage>
</organism>
<dbReference type="EMBL" id="JANBQB010000146">
    <property type="protein sequence ID" value="KAJ1980899.1"/>
    <property type="molecule type" value="Genomic_DNA"/>
</dbReference>
<dbReference type="InterPro" id="IPR011990">
    <property type="entry name" value="TPR-like_helical_dom_sf"/>
</dbReference>
<dbReference type="OrthoDB" id="407658at2759"/>
<keyword evidence="5" id="KW-1185">Reference proteome</keyword>
<evidence type="ECO:0000256" key="3">
    <source>
        <dbReference type="SAM" id="MobiDB-lite"/>
    </source>
</evidence>
<reference evidence="4" key="1">
    <citation type="submission" date="2022-07" db="EMBL/GenBank/DDBJ databases">
        <title>Phylogenomic reconstructions and comparative analyses of Kickxellomycotina fungi.</title>
        <authorList>
            <person name="Reynolds N.K."/>
            <person name="Stajich J.E."/>
            <person name="Barry K."/>
            <person name="Grigoriev I.V."/>
            <person name="Crous P."/>
            <person name="Smith M.E."/>
        </authorList>
    </citation>
    <scope>NUCLEOTIDE SEQUENCE</scope>
    <source>
        <strain evidence="4">RSA 567</strain>
    </source>
</reference>
<accession>A0A9W8B230</accession>
<name>A0A9W8B230_9FUNG</name>
<dbReference type="PANTHER" id="PTHR47936:SF1">
    <property type="entry name" value="PENTATRICOPEPTIDE REPEAT-CONTAINING PROTEIN GUN1, CHLOROPLASTIC"/>
    <property type="match status" value="1"/>
</dbReference>
<feature type="compositionally biased region" description="Low complexity" evidence="3">
    <location>
        <begin position="1100"/>
        <end position="1121"/>
    </location>
</feature>
<evidence type="ECO:0000256" key="1">
    <source>
        <dbReference type="ARBA" id="ARBA00022737"/>
    </source>
</evidence>
<dbReference type="Gene3D" id="1.25.40.10">
    <property type="entry name" value="Tetratricopeptide repeat domain"/>
    <property type="match status" value="5"/>
</dbReference>
<keyword evidence="1" id="KW-0677">Repeat</keyword>
<feature type="compositionally biased region" description="Polar residues" evidence="3">
    <location>
        <begin position="1147"/>
        <end position="1159"/>
    </location>
</feature>
<dbReference type="AlphaFoldDB" id="A0A9W8B230"/>
<evidence type="ECO:0000313" key="5">
    <source>
        <dbReference type="Proteomes" id="UP001151582"/>
    </source>
</evidence>
<feature type="repeat" description="PPR" evidence="2">
    <location>
        <begin position="455"/>
        <end position="489"/>
    </location>
</feature>
<evidence type="ECO:0000256" key="2">
    <source>
        <dbReference type="PROSITE-ProRule" id="PRU00708"/>
    </source>
</evidence>
<feature type="region of interest" description="Disordered" evidence="3">
    <location>
        <begin position="1087"/>
        <end position="1159"/>
    </location>
</feature>
<evidence type="ECO:0008006" key="6">
    <source>
        <dbReference type="Google" id="ProtNLM"/>
    </source>
</evidence>
<dbReference type="NCBIfam" id="TIGR00756">
    <property type="entry name" value="PPR"/>
    <property type="match status" value="2"/>
</dbReference>
<feature type="repeat" description="PPR" evidence="2">
    <location>
        <begin position="685"/>
        <end position="719"/>
    </location>
</feature>
<dbReference type="Pfam" id="PF01535">
    <property type="entry name" value="PPR"/>
    <property type="match status" value="2"/>
</dbReference>
<protein>
    <recommendedName>
        <fullName evidence="6">Pentacotripeptide-repeat region of PRORP domain-containing protein</fullName>
    </recommendedName>
</protein>
<sequence>MYRIRARHRLGGPTWGHCHRTAQANRTKPFSHFSVAIVRASGHFSQCWSFTQRSQRFFTTALGASDSLRALLALLDQPRAARNREWADQLWHSFSLVGRDHLQAHQATQPKATVTAHWDTLLQSQKVADPAHCRTRLIRLLVDMRDVGLSVTIDHYLLLLYVLCRASLMDEAVALCHDLRGQASDDQLLTMHNVLLYGFSRTRDFNGIINIYHQIFADQLTPNDLTFHLMIKAFQTEQDSYHVMQAFDTMVRHGVSPSLFLARNVIFYLVGHGLYAQALRVFDVFCQTQPSPTGPQVLHRDVYLSCALMYCALRTSQVPLARQLFDTMKSHARGDPAAVSVSEATSSHLESLSFNQFVQYFAARGRTDLAYELFSSLAAEGRCPDALTLLPLLRVYVLDRDFRRIRQLFQVLRDIHPRLDGSLAVALVRLYVHDEDLGAALEVPDALLNHRQVFSVTTYRAIVEGYVAARDFSGVIKVLRLMCQHHVLPDLALLELLMTFFLSNGHLALVKPLYFYMVDPSHFQRSSSVAQSSPSTEHSFSDLATEARSVQLKPTHRMYRKLIHQFAATQEMNTALTLLQDMVNFNLQPTEDIYIIVMHGCLGQHDPHAALDVFSVMIQQPIVEHASFTEDKVYVDTLRLQSAHLPDLSHLNQLSLDVFSVLIRAICNLGDVEEAERLTVSNTSSIRAYNQVMHAYISQRQPRAAQRVFQVMVNKGVQPDQYSYANLMRASRGPRGLQPIRDIFEDMIFRKVTPNATLFTNLIAAHVPHGDVDGAEWVLDVMKRQFSIEPDPIAYLTMLRVYRMASKPVRASRMWQTLLTMFPIQYDAVNRQIYPARYHLLAFSWYIRTFYPHRGLSAGSSQAAVAIAQLSAQIRAQYPDKAKLSRGAPMGPERVTAEPDYQQVLSSLVQQADVFSQAPPMADEWYDNGDRRDGHVLQATSGVTTSAFNGYPTSLSTRSPAHLYRYGLTLALPHLHHQLRQAWESLRLIGFPFTHLHYNDYFMALLYGFRIDEALDLIQGTHITLIGFREREDVDIQPEQMELELVLRDAQGHPTAAQKITADWSLESPAARPVEPMRATSVIDQMTQAVQHQSPRPLPSTASSSNSAAFPAAVTPAAPHPLSAATDGPEKAPSNARLRPIYPETWGPTSSASSIAADPTNATRYHPTTSAQPTVLYFYPVALESFFSVLKALQPKPHFQPSIERWLLRMFNEHRELFL</sequence>
<comment type="caution">
    <text evidence="4">The sequence shown here is derived from an EMBL/GenBank/DDBJ whole genome shotgun (WGS) entry which is preliminary data.</text>
</comment>
<evidence type="ECO:0000313" key="4">
    <source>
        <dbReference type="EMBL" id="KAJ1980899.1"/>
    </source>
</evidence>
<dbReference type="Pfam" id="PF13041">
    <property type="entry name" value="PPR_2"/>
    <property type="match status" value="1"/>
</dbReference>
<dbReference type="PANTHER" id="PTHR47936">
    <property type="entry name" value="PPR_LONG DOMAIN-CONTAINING PROTEIN"/>
    <property type="match status" value="1"/>
</dbReference>